<dbReference type="AlphaFoldDB" id="A0A2P2M7T2"/>
<reference evidence="1" key="1">
    <citation type="submission" date="2018-02" db="EMBL/GenBank/DDBJ databases">
        <title>Rhizophora mucronata_Transcriptome.</title>
        <authorList>
            <person name="Meera S.P."/>
            <person name="Sreeshan A."/>
            <person name="Augustine A."/>
        </authorList>
    </citation>
    <scope>NUCLEOTIDE SEQUENCE</scope>
    <source>
        <tissue evidence="1">Leaf</tissue>
    </source>
</reference>
<sequence>MVPHLVSKPCDVRNRERKEGQSGDPLGLAFDLGFLRCVLIFYHCI</sequence>
<protein>
    <submittedName>
        <fullName evidence="1">Uncharacterized protein</fullName>
    </submittedName>
</protein>
<dbReference type="EMBL" id="GGEC01045806">
    <property type="protein sequence ID" value="MBX26290.1"/>
    <property type="molecule type" value="Transcribed_RNA"/>
</dbReference>
<name>A0A2P2M7T2_RHIMU</name>
<organism evidence="1">
    <name type="scientific">Rhizophora mucronata</name>
    <name type="common">Asiatic mangrove</name>
    <dbReference type="NCBI Taxonomy" id="61149"/>
    <lineage>
        <taxon>Eukaryota</taxon>
        <taxon>Viridiplantae</taxon>
        <taxon>Streptophyta</taxon>
        <taxon>Embryophyta</taxon>
        <taxon>Tracheophyta</taxon>
        <taxon>Spermatophyta</taxon>
        <taxon>Magnoliopsida</taxon>
        <taxon>eudicotyledons</taxon>
        <taxon>Gunneridae</taxon>
        <taxon>Pentapetalae</taxon>
        <taxon>rosids</taxon>
        <taxon>fabids</taxon>
        <taxon>Malpighiales</taxon>
        <taxon>Rhizophoraceae</taxon>
        <taxon>Rhizophora</taxon>
    </lineage>
</organism>
<proteinExistence type="predicted"/>
<evidence type="ECO:0000313" key="1">
    <source>
        <dbReference type="EMBL" id="MBX26290.1"/>
    </source>
</evidence>
<accession>A0A2P2M7T2</accession>